<evidence type="ECO:0000256" key="3">
    <source>
        <dbReference type="ARBA" id="ARBA00023125"/>
    </source>
</evidence>
<dbReference type="PROSITE" id="PS50977">
    <property type="entry name" value="HTH_TETR_2"/>
    <property type="match status" value="1"/>
</dbReference>
<evidence type="ECO:0000256" key="2">
    <source>
        <dbReference type="ARBA" id="ARBA00023015"/>
    </source>
</evidence>
<dbReference type="RefSeq" id="WP_311668148.1">
    <property type="nucleotide sequence ID" value="NZ_JAVREO010000009.1"/>
</dbReference>
<dbReference type="Proteomes" id="UP001183410">
    <property type="component" value="Unassembled WGS sequence"/>
</dbReference>
<name>A0ABU2JSU8_9ACTN</name>
<dbReference type="PANTHER" id="PTHR30055">
    <property type="entry name" value="HTH-TYPE TRANSCRIPTIONAL REGULATOR RUTR"/>
    <property type="match status" value="1"/>
</dbReference>
<evidence type="ECO:0000313" key="7">
    <source>
        <dbReference type="EMBL" id="MDT0268065.1"/>
    </source>
</evidence>
<evidence type="ECO:0000256" key="5">
    <source>
        <dbReference type="PROSITE-ProRule" id="PRU00335"/>
    </source>
</evidence>
<dbReference type="InterPro" id="IPR009057">
    <property type="entry name" value="Homeodomain-like_sf"/>
</dbReference>
<evidence type="ECO:0000256" key="1">
    <source>
        <dbReference type="ARBA" id="ARBA00022491"/>
    </source>
</evidence>
<dbReference type="PANTHER" id="PTHR30055:SF219">
    <property type="entry name" value="TRANSCRIPTIONAL REGULATORY PROTEIN"/>
    <property type="match status" value="1"/>
</dbReference>
<dbReference type="SUPFAM" id="SSF46689">
    <property type="entry name" value="Homeodomain-like"/>
    <property type="match status" value="1"/>
</dbReference>
<feature type="DNA-binding region" description="H-T-H motif" evidence="5">
    <location>
        <begin position="24"/>
        <end position="43"/>
    </location>
</feature>
<dbReference type="InterPro" id="IPR036271">
    <property type="entry name" value="Tet_transcr_reg_TetR-rel_C_sf"/>
</dbReference>
<evidence type="ECO:0000313" key="8">
    <source>
        <dbReference type="Proteomes" id="UP001183410"/>
    </source>
</evidence>
<dbReference type="Pfam" id="PF13977">
    <property type="entry name" value="TetR_C_6"/>
    <property type="match status" value="1"/>
</dbReference>
<dbReference type="EMBL" id="JAVREO010000009">
    <property type="protein sequence ID" value="MDT0268065.1"/>
    <property type="molecule type" value="Genomic_DNA"/>
</dbReference>
<keyword evidence="3 5" id="KW-0238">DNA-binding</keyword>
<reference evidence="8" key="1">
    <citation type="submission" date="2023-07" db="EMBL/GenBank/DDBJ databases">
        <title>30 novel species of actinomycetes from the DSMZ collection.</title>
        <authorList>
            <person name="Nouioui I."/>
        </authorList>
    </citation>
    <scope>NUCLEOTIDE SEQUENCE [LARGE SCALE GENOMIC DNA]</scope>
    <source>
        <strain evidence="8">DSM 44915</strain>
    </source>
</reference>
<evidence type="ECO:0000256" key="4">
    <source>
        <dbReference type="ARBA" id="ARBA00023163"/>
    </source>
</evidence>
<dbReference type="InterPro" id="IPR050109">
    <property type="entry name" value="HTH-type_TetR-like_transc_reg"/>
</dbReference>
<dbReference type="SUPFAM" id="SSF48498">
    <property type="entry name" value="Tetracyclin repressor-like, C-terminal domain"/>
    <property type="match status" value="1"/>
</dbReference>
<keyword evidence="8" id="KW-1185">Reference proteome</keyword>
<feature type="domain" description="HTH tetR-type" evidence="6">
    <location>
        <begin position="1"/>
        <end position="61"/>
    </location>
</feature>
<accession>A0ABU2JSU8</accession>
<protein>
    <submittedName>
        <fullName evidence="7">TetR/AcrR family transcriptional regulator</fullName>
    </submittedName>
</protein>
<organism evidence="7 8">
    <name type="scientific">Streptomyces chisholmiae</name>
    <dbReference type="NCBI Taxonomy" id="3075540"/>
    <lineage>
        <taxon>Bacteria</taxon>
        <taxon>Bacillati</taxon>
        <taxon>Actinomycetota</taxon>
        <taxon>Actinomycetes</taxon>
        <taxon>Kitasatosporales</taxon>
        <taxon>Streptomycetaceae</taxon>
        <taxon>Streptomyces</taxon>
    </lineage>
</organism>
<dbReference type="PRINTS" id="PR00455">
    <property type="entry name" value="HTHTETR"/>
</dbReference>
<dbReference type="InterPro" id="IPR001647">
    <property type="entry name" value="HTH_TetR"/>
</dbReference>
<dbReference type="InterPro" id="IPR039538">
    <property type="entry name" value="BetI_C"/>
</dbReference>
<proteinExistence type="predicted"/>
<gene>
    <name evidence="7" type="ORF">RM844_17425</name>
</gene>
<sequence length="185" mass="20442">MGHREDLLAGAKRCLYQKGYARITARDIVEASNTNLASIGYHFGSKEALLHAAMMEVLQDLGEQLDTAYPPDDEPLKEQLGGAWEMMTQELGEHRPVWSASVEAYIQAQYAPTLRAELVPYLRKIRQAMGSELQKANPELDDRAAWAAGSAQLALLTGLMLQWIVDPEMSLSGEDLVTALRTLGE</sequence>
<dbReference type="Gene3D" id="1.10.357.10">
    <property type="entry name" value="Tetracycline Repressor, domain 2"/>
    <property type="match status" value="1"/>
</dbReference>
<keyword evidence="4" id="KW-0804">Transcription</keyword>
<dbReference type="Pfam" id="PF00440">
    <property type="entry name" value="TetR_N"/>
    <property type="match status" value="1"/>
</dbReference>
<comment type="caution">
    <text evidence="7">The sequence shown here is derived from an EMBL/GenBank/DDBJ whole genome shotgun (WGS) entry which is preliminary data.</text>
</comment>
<keyword evidence="1" id="KW-0678">Repressor</keyword>
<evidence type="ECO:0000259" key="6">
    <source>
        <dbReference type="PROSITE" id="PS50977"/>
    </source>
</evidence>
<keyword evidence="2" id="KW-0805">Transcription regulation</keyword>